<dbReference type="InterPro" id="IPR018499">
    <property type="entry name" value="Tetraspanin/Peripherin"/>
</dbReference>
<dbReference type="RefSeq" id="XP_052130694.1">
    <property type="nucleotide sequence ID" value="XM_052274734.1"/>
</dbReference>
<reference evidence="9 10" key="1">
    <citation type="submission" date="2025-04" db="UniProtKB">
        <authorList>
            <consortium name="RefSeq"/>
        </authorList>
    </citation>
    <scope>IDENTIFICATION</scope>
    <source>
        <tissue evidence="9 10">Whole organism</tissue>
    </source>
</reference>
<feature type="transmembrane region" description="Helical" evidence="7">
    <location>
        <begin position="147"/>
        <end position="169"/>
    </location>
</feature>
<dbReference type="InterPro" id="IPR008952">
    <property type="entry name" value="Tetraspanin_EC2_sf"/>
</dbReference>
<keyword evidence="4 7" id="KW-1133">Transmembrane helix</keyword>
<dbReference type="Gene3D" id="1.10.1450.10">
    <property type="entry name" value="Tetraspanin"/>
    <property type="match status" value="1"/>
</dbReference>
<organism evidence="8 10">
    <name type="scientific">Frankliniella occidentalis</name>
    <name type="common">Western flower thrips</name>
    <name type="synonym">Euthrips occidentalis</name>
    <dbReference type="NCBI Taxonomy" id="133901"/>
    <lineage>
        <taxon>Eukaryota</taxon>
        <taxon>Metazoa</taxon>
        <taxon>Ecdysozoa</taxon>
        <taxon>Arthropoda</taxon>
        <taxon>Hexapoda</taxon>
        <taxon>Insecta</taxon>
        <taxon>Pterygota</taxon>
        <taxon>Neoptera</taxon>
        <taxon>Paraneoptera</taxon>
        <taxon>Thysanoptera</taxon>
        <taxon>Terebrantia</taxon>
        <taxon>Thripoidea</taxon>
        <taxon>Thripidae</taxon>
        <taxon>Frankliniella</taxon>
    </lineage>
</organism>
<protein>
    <submittedName>
        <fullName evidence="9">CD63 antigen isoform X1</fullName>
    </submittedName>
    <submittedName>
        <fullName evidence="10">CD63 antigen isoform X2</fullName>
    </submittedName>
    <submittedName>
        <fullName evidence="11">CD63 antigen isoform X3</fullName>
    </submittedName>
</protein>
<evidence type="ECO:0000256" key="1">
    <source>
        <dbReference type="ARBA" id="ARBA00004141"/>
    </source>
</evidence>
<comment type="subcellular location">
    <subcellularLocation>
        <location evidence="1">Membrane</location>
        <topology evidence="1">Multi-pass membrane protein</topology>
    </subcellularLocation>
</comment>
<evidence type="ECO:0000313" key="11">
    <source>
        <dbReference type="RefSeq" id="XP_052130696.1"/>
    </source>
</evidence>
<feature type="transmembrane region" description="Helical" evidence="7">
    <location>
        <begin position="116"/>
        <end position="135"/>
    </location>
</feature>
<evidence type="ECO:0000313" key="9">
    <source>
        <dbReference type="RefSeq" id="XP_052130694.1"/>
    </source>
</evidence>
<keyword evidence="5 7" id="KW-0472">Membrane</keyword>
<dbReference type="RefSeq" id="XP_052130695.1">
    <property type="nucleotide sequence ID" value="XM_052274735.1"/>
</dbReference>
<dbReference type="KEGG" id="foc:113207047"/>
<dbReference type="SUPFAM" id="SSF48652">
    <property type="entry name" value="Tetraspanin"/>
    <property type="match status" value="1"/>
</dbReference>
<evidence type="ECO:0000313" key="10">
    <source>
        <dbReference type="RefSeq" id="XP_052130695.1"/>
    </source>
</evidence>
<feature type="transmembrane region" description="Helical" evidence="7">
    <location>
        <begin position="176"/>
        <end position="199"/>
    </location>
</feature>
<dbReference type="Pfam" id="PF00335">
    <property type="entry name" value="Tetraspanin"/>
    <property type="match status" value="1"/>
</dbReference>
<evidence type="ECO:0000256" key="3">
    <source>
        <dbReference type="ARBA" id="ARBA00022692"/>
    </source>
</evidence>
<dbReference type="Proteomes" id="UP000504606">
    <property type="component" value="Unplaced"/>
</dbReference>
<dbReference type="PANTHER" id="PTHR19282">
    <property type="entry name" value="TETRASPANIN"/>
    <property type="match status" value="1"/>
</dbReference>
<feature type="compositionally biased region" description="Basic and acidic residues" evidence="6">
    <location>
        <begin position="46"/>
        <end position="57"/>
    </location>
</feature>
<keyword evidence="3 7" id="KW-0812">Transmembrane</keyword>
<dbReference type="RefSeq" id="XP_052130696.1">
    <property type="nucleotide sequence ID" value="XM_052274736.1"/>
</dbReference>
<dbReference type="InterPro" id="IPR018503">
    <property type="entry name" value="Tetraspanin_CS"/>
</dbReference>
<evidence type="ECO:0000256" key="4">
    <source>
        <dbReference type="ARBA" id="ARBA00022989"/>
    </source>
</evidence>
<feature type="region of interest" description="Disordered" evidence="6">
    <location>
        <begin position="30"/>
        <end position="61"/>
    </location>
</feature>
<sequence length="341" mass="36332">MFFVCSAELPVQVRQSTGIRLLCTEVIQSHGEGGSDWSGGRLGSRRRSDQGGAERPKGRFCGGSRGIGEGCSAGRPPVAARLDAVAASARCFGSVGPVCSVLFGPGAESQRARSEVTGLVLLSIGAAIKAAYYGYHVFLDDAYFSAPNLLIAVGLIILLVSFLGCCGAVKENHCMIVSYIALLILIFILELSGGIAGYVCRDKVEEVLKEKLTESMINYGDPKDPVTKLWNTIQSKFECCGAESYKDWLKPPVAKTTNATNVPVSCCPLPSGYGPFYCNATSDPSMYLHGCTEKFGEFVRDKAVVIGSTGITIALIQLVGILMACRLASSMRRAVNELTPM</sequence>
<dbReference type="GO" id="GO:0005886">
    <property type="term" value="C:plasma membrane"/>
    <property type="evidence" value="ECO:0007669"/>
    <property type="project" value="TreeGrafter"/>
</dbReference>
<comment type="similarity">
    <text evidence="2">Belongs to the tetraspanin (TM4SF) family.</text>
</comment>
<feature type="compositionally biased region" description="Gly residues" evidence="6">
    <location>
        <begin position="31"/>
        <end position="42"/>
    </location>
</feature>
<evidence type="ECO:0000256" key="6">
    <source>
        <dbReference type="SAM" id="MobiDB-lite"/>
    </source>
</evidence>
<dbReference type="PANTHER" id="PTHR19282:SF456">
    <property type="entry name" value="CD63 MOLECULE"/>
    <property type="match status" value="1"/>
</dbReference>
<dbReference type="PROSITE" id="PS00421">
    <property type="entry name" value="TM4_1"/>
    <property type="match status" value="1"/>
</dbReference>
<evidence type="ECO:0000313" key="8">
    <source>
        <dbReference type="Proteomes" id="UP000504606"/>
    </source>
</evidence>
<dbReference type="OrthoDB" id="10033535at2759"/>
<keyword evidence="8" id="KW-1185">Reference proteome</keyword>
<proteinExistence type="inferred from homology"/>
<dbReference type="GeneID" id="113207047"/>
<dbReference type="CDD" id="cd03127">
    <property type="entry name" value="tetraspanin_LEL"/>
    <property type="match status" value="1"/>
</dbReference>
<dbReference type="AlphaFoldDB" id="A0A9C6XTR2"/>
<gene>
    <name evidence="9 10 11" type="primary">LOC113207047</name>
</gene>
<evidence type="ECO:0000256" key="2">
    <source>
        <dbReference type="ARBA" id="ARBA00006840"/>
    </source>
</evidence>
<evidence type="ECO:0000256" key="5">
    <source>
        <dbReference type="ARBA" id="ARBA00023136"/>
    </source>
</evidence>
<dbReference type="PRINTS" id="PR00259">
    <property type="entry name" value="TMFOUR"/>
</dbReference>
<name>A0A9C6XTR2_FRAOC</name>
<feature type="transmembrane region" description="Helical" evidence="7">
    <location>
        <begin position="303"/>
        <end position="325"/>
    </location>
</feature>
<evidence type="ECO:0000256" key="7">
    <source>
        <dbReference type="SAM" id="Phobius"/>
    </source>
</evidence>
<accession>A0A9C6XTR2</accession>